<dbReference type="PANTHER" id="PTHR10704">
    <property type="entry name" value="CARBOHYDRATE SULFOTRANSFERASE"/>
    <property type="match status" value="1"/>
</dbReference>
<dbReference type="Proteomes" id="UP000677054">
    <property type="component" value="Unassembled WGS sequence"/>
</dbReference>
<dbReference type="GO" id="GO:0001517">
    <property type="term" value="F:N-acetylglucosamine 6-O-sulfotransferase activity"/>
    <property type="evidence" value="ECO:0007669"/>
    <property type="project" value="TreeGrafter"/>
</dbReference>
<dbReference type="EMBL" id="LR900250">
    <property type="protein sequence ID" value="CAD7244887.1"/>
    <property type="molecule type" value="Genomic_DNA"/>
</dbReference>
<evidence type="ECO:0000259" key="1">
    <source>
        <dbReference type="Pfam" id="PF00685"/>
    </source>
</evidence>
<evidence type="ECO:0000313" key="3">
    <source>
        <dbReference type="Proteomes" id="UP000677054"/>
    </source>
</evidence>
<keyword evidence="3" id="KW-1185">Reference proteome</keyword>
<dbReference type="InterPro" id="IPR051135">
    <property type="entry name" value="Gal/GlcNAc/GalNAc_ST"/>
</dbReference>
<feature type="domain" description="Sulfotransferase" evidence="1">
    <location>
        <begin position="111"/>
        <end position="371"/>
    </location>
</feature>
<reference evidence="2" key="1">
    <citation type="submission" date="2020-11" db="EMBL/GenBank/DDBJ databases">
        <authorList>
            <person name="Tran Van P."/>
        </authorList>
    </citation>
    <scope>NUCLEOTIDE SEQUENCE</scope>
</reference>
<organism evidence="2">
    <name type="scientific">Darwinula stevensoni</name>
    <dbReference type="NCBI Taxonomy" id="69355"/>
    <lineage>
        <taxon>Eukaryota</taxon>
        <taxon>Metazoa</taxon>
        <taxon>Ecdysozoa</taxon>
        <taxon>Arthropoda</taxon>
        <taxon>Crustacea</taxon>
        <taxon>Oligostraca</taxon>
        <taxon>Ostracoda</taxon>
        <taxon>Podocopa</taxon>
        <taxon>Podocopida</taxon>
        <taxon>Darwinulocopina</taxon>
        <taxon>Darwinuloidea</taxon>
        <taxon>Darwinulidae</taxon>
        <taxon>Darwinula</taxon>
    </lineage>
</organism>
<protein>
    <recommendedName>
        <fullName evidence="1">Sulfotransferase domain-containing protein</fullName>
    </recommendedName>
</protein>
<evidence type="ECO:0000313" key="2">
    <source>
        <dbReference type="EMBL" id="CAD7244887.1"/>
    </source>
</evidence>
<dbReference type="EMBL" id="CAJPEV010000733">
    <property type="protein sequence ID" value="CAG0888029.1"/>
    <property type="molecule type" value="Genomic_DNA"/>
</dbReference>
<name>A0A7R8X8F6_9CRUS</name>
<sequence length="382" mass="45045">MREKREQEDEIRPRHMMVPYLSPSLKIFSLPLRTRREMDGWMAHLISRYQNEPCERQRDLVLPGPLLFSCFCHPSLIPFPRWIGKLLPTSCDNGVSWQDQTSLYGREKPYKILLFAYPRSGSSLVGSLLSAANLSWYYFEPLFFVKNWDRTTYNYSKRAEEILESLFHCDLSKVDAESGKGKAYENWKIHQGFADPPCVPSQLDYIVQKVIRLPATHHVMDWLERNPDILVIHLVRDPRGIVNSIQNQPNEVNFKDDSWEICDRMWRDILAIDSLSRQRRRRVRYEDVVENPLAAMEELYDFMNIPYTKEVEDRIEAHFDRGESGNQILQNKYFSTYRNMSAFDPEHWRSQLEPERIAHIEEMCGHVLQDLGYPVGDVPDLE</sequence>
<dbReference type="GO" id="GO:0006790">
    <property type="term" value="P:sulfur compound metabolic process"/>
    <property type="evidence" value="ECO:0007669"/>
    <property type="project" value="TreeGrafter"/>
</dbReference>
<dbReference type="GO" id="GO:0006044">
    <property type="term" value="P:N-acetylglucosamine metabolic process"/>
    <property type="evidence" value="ECO:0007669"/>
    <property type="project" value="TreeGrafter"/>
</dbReference>
<dbReference type="PANTHER" id="PTHR10704:SF44">
    <property type="entry name" value="LD35051P-RELATED"/>
    <property type="match status" value="1"/>
</dbReference>
<dbReference type="OrthoDB" id="6138663at2759"/>
<dbReference type="InterPro" id="IPR027417">
    <property type="entry name" value="P-loop_NTPase"/>
</dbReference>
<dbReference type="SUPFAM" id="SSF52540">
    <property type="entry name" value="P-loop containing nucleoside triphosphate hydrolases"/>
    <property type="match status" value="1"/>
</dbReference>
<dbReference type="Gene3D" id="3.40.50.300">
    <property type="entry name" value="P-loop containing nucleotide triphosphate hydrolases"/>
    <property type="match status" value="1"/>
</dbReference>
<proteinExistence type="predicted"/>
<dbReference type="InterPro" id="IPR000863">
    <property type="entry name" value="Sulfotransferase_dom"/>
</dbReference>
<accession>A0A7R8X8F6</accession>
<dbReference type="AlphaFoldDB" id="A0A7R8X8F6"/>
<dbReference type="Pfam" id="PF00685">
    <property type="entry name" value="Sulfotransfer_1"/>
    <property type="match status" value="1"/>
</dbReference>
<gene>
    <name evidence="2" type="ORF">DSTB1V02_LOCUS4770</name>
</gene>